<evidence type="ECO:0000256" key="2">
    <source>
        <dbReference type="ARBA" id="ARBA00023015"/>
    </source>
</evidence>
<dbReference type="Proteomes" id="UP000001940">
    <property type="component" value="Chromosome X"/>
</dbReference>
<feature type="compositionally biased region" description="Basic and acidic residues" evidence="5">
    <location>
        <begin position="520"/>
        <end position="530"/>
    </location>
</feature>
<dbReference type="SMR" id="Q23039"/>
<evidence type="ECO:0000313" key="9">
    <source>
        <dbReference type="WormBase" id="T22B7.4"/>
    </source>
</evidence>
<dbReference type="RefSeq" id="NP_508949.1">
    <property type="nucleotide sequence ID" value="NM_076548.5"/>
</dbReference>
<dbReference type="InterPro" id="IPR047288">
    <property type="entry name" value="Tudor_SGF29_rpt1"/>
</dbReference>
<feature type="compositionally biased region" description="Polar residues" evidence="5">
    <location>
        <begin position="485"/>
        <end position="496"/>
    </location>
</feature>
<dbReference type="CDD" id="cd20394">
    <property type="entry name" value="Tudor_SGF29_rpt2"/>
    <property type="match status" value="1"/>
</dbReference>
<evidence type="ECO:0000256" key="1">
    <source>
        <dbReference type="ARBA" id="ARBA00004123"/>
    </source>
</evidence>
<dbReference type="PIR" id="T25903">
    <property type="entry name" value="T25903"/>
</dbReference>
<feature type="domain" description="SGF29 C-terminal" evidence="6">
    <location>
        <begin position="148"/>
        <end position="285"/>
    </location>
</feature>
<evidence type="ECO:0000313" key="8">
    <source>
        <dbReference type="Proteomes" id="UP000001940"/>
    </source>
</evidence>
<feature type="compositionally biased region" description="Basic and acidic residues" evidence="5">
    <location>
        <begin position="315"/>
        <end position="334"/>
    </location>
</feature>
<dbReference type="OrthoDB" id="10265994at2759"/>
<evidence type="ECO:0000256" key="3">
    <source>
        <dbReference type="ARBA" id="ARBA00023163"/>
    </source>
</evidence>
<feature type="compositionally biased region" description="Low complexity" evidence="5">
    <location>
        <begin position="507"/>
        <end position="519"/>
    </location>
</feature>
<keyword evidence="3" id="KW-0804">Transcription</keyword>
<keyword evidence="8" id="KW-1185">Reference proteome</keyword>
<dbReference type="AGR" id="WB:WBGene00020673"/>
<dbReference type="Pfam" id="PF07039">
    <property type="entry name" value="SGF29_Tudor"/>
    <property type="match status" value="1"/>
</dbReference>
<feature type="compositionally biased region" description="Acidic residues" evidence="5">
    <location>
        <begin position="430"/>
        <end position="440"/>
    </location>
</feature>
<gene>
    <name evidence="7" type="ORF">CELE_T22B7.4</name>
    <name evidence="7 9" type="ORF">T22B7.4</name>
</gene>
<dbReference type="InParanoid" id="Q23039"/>
<dbReference type="PANTHER" id="PTHR21539:SF7">
    <property type="entry name" value="SGF29 C-TERMINAL DOMAIN-CONTAINING PROTEIN"/>
    <property type="match status" value="1"/>
</dbReference>
<proteinExistence type="predicted"/>
<dbReference type="FunFam" id="2.30.30.140:FF:000026">
    <property type="entry name" value="SAGA-associated factor 29 homolog"/>
    <property type="match status" value="1"/>
</dbReference>
<sequence length="537" mass="61536">MPRQKKAKTKPQRAEIENAPPDVQHKMLVEMLKNVTIHMDQQNVARKEINDFHKKSGNNQAPAMNKREKNEAKTLYKKHLNQGQEGMNQLEELINNMKLWRANAINESREKGDLNAIEIMKLKHGCLPIINMEKNPEPYGAGALPLQKNTRLEKYDEVAAFVEETNTWILAEVKGSISNHRYECIDVDDQEKKLLVFTRKQLIPMPRFTVNYDKYPHMALPENAIVLAVYPGTTCFYDGIVHEPPKIVSGFYKIRFTDNQKPGKLSDPMEVSERYVVAFKSEPKSNAKKLAVKPEEEEAEQSTSANPIQAKNRGKSKDKLKEEKTKSLKEEKDIPGPAPKPLETVFYESTDDELKDKKTRRRKKKLNEKPNKIKIIRARVPPHKKIRSTRQFGKRRVKRKPKVPVGSSNSEQAKCKLEKANSEEKKTEVSSEDVFLDANEEFPGVSTYGLEEEQDDSEKEVCKKHRNKDDKRVDDVEDSNDLEENASSAPMRSTSECGDERERRNSSSDSSDSQSGISISDHERLQRGYETEDEADD</sequence>
<dbReference type="eggNOG" id="KOG3038">
    <property type="taxonomic scope" value="Eukaryota"/>
</dbReference>
<dbReference type="OMA" id="HRYECID"/>
<dbReference type="STRING" id="6239.T22B7.4.1"/>
<feature type="region of interest" description="Disordered" evidence="5">
    <location>
        <begin position="286"/>
        <end position="537"/>
    </location>
</feature>
<dbReference type="InterPro" id="IPR047287">
    <property type="entry name" value="Tudor_SGF29_rpt2"/>
</dbReference>
<accession>Q23039</accession>
<feature type="compositionally biased region" description="Basic residues" evidence="5">
    <location>
        <begin position="357"/>
        <end position="402"/>
    </location>
</feature>
<evidence type="ECO:0000259" key="6">
    <source>
        <dbReference type="PROSITE" id="PS51518"/>
    </source>
</evidence>
<dbReference type="HOGENOM" id="CLU_439562_0_0_1"/>
<dbReference type="InterPro" id="IPR010750">
    <property type="entry name" value="SGF29_tudor-like_dom"/>
</dbReference>
<dbReference type="Gene3D" id="2.30.30.140">
    <property type="match status" value="2"/>
</dbReference>
<dbReference type="KEGG" id="cel:CELE_T22B7.4"/>
<dbReference type="PaxDb" id="6239-T22B7.4"/>
<dbReference type="FunCoup" id="Q23039">
    <property type="interactions" value="1169"/>
</dbReference>
<dbReference type="UCSC" id="T22B7.4">
    <property type="organism name" value="c. elegans"/>
</dbReference>
<name>Q23039_CAEEL</name>
<dbReference type="GO" id="GO:0000124">
    <property type="term" value="C:SAGA complex"/>
    <property type="evidence" value="ECO:0000318"/>
    <property type="project" value="GO_Central"/>
</dbReference>
<keyword evidence="4" id="KW-0539">Nucleus</keyword>
<dbReference type="EMBL" id="BX284606">
    <property type="protein sequence ID" value="CCD74412.1"/>
    <property type="molecule type" value="Genomic_DNA"/>
</dbReference>
<evidence type="ECO:0000256" key="4">
    <source>
        <dbReference type="ARBA" id="ARBA00023242"/>
    </source>
</evidence>
<evidence type="ECO:0000256" key="5">
    <source>
        <dbReference type="SAM" id="MobiDB-lite"/>
    </source>
</evidence>
<comment type="subcellular location">
    <subcellularLocation>
        <location evidence="1">Nucleus</location>
    </subcellularLocation>
</comment>
<protein>
    <submittedName>
        <fullName evidence="7">SGF29 C-terminal domain-containing protein</fullName>
    </submittedName>
</protein>
<dbReference type="WormBase" id="T22B7.4">
    <property type="protein sequence ID" value="CE13946"/>
    <property type="gene ID" value="WBGene00020673"/>
</dbReference>
<dbReference type="CDD" id="cd20393">
    <property type="entry name" value="Tudor_SGF29_rpt1"/>
    <property type="match status" value="1"/>
</dbReference>
<dbReference type="GO" id="GO:0005634">
    <property type="term" value="C:nucleus"/>
    <property type="evidence" value="ECO:0007669"/>
    <property type="project" value="UniProtKB-SubCell"/>
</dbReference>
<dbReference type="InterPro" id="IPR037802">
    <property type="entry name" value="SGF29"/>
</dbReference>
<dbReference type="PROSITE" id="PS51518">
    <property type="entry name" value="SGF29_C"/>
    <property type="match status" value="1"/>
</dbReference>
<dbReference type="CTD" id="180831"/>
<dbReference type="PeptideAtlas" id="Q23039"/>
<keyword evidence="2" id="KW-0805">Transcription regulation</keyword>
<dbReference type="PANTHER" id="PTHR21539">
    <property type="entry name" value="SAGA-ASSOCIATED FACTOR 29"/>
    <property type="match status" value="1"/>
</dbReference>
<reference evidence="7 8" key="1">
    <citation type="journal article" date="1998" name="Science">
        <title>Genome sequence of the nematode C. elegans: a platform for investigating biology.</title>
        <authorList>
            <consortium name="The C. elegans sequencing consortium"/>
            <person name="Sulson J.E."/>
            <person name="Waterston R."/>
        </authorList>
    </citation>
    <scope>NUCLEOTIDE SEQUENCE [LARGE SCALE GENOMIC DNA]</scope>
    <source>
        <strain evidence="7 8">Bristol N2</strain>
    </source>
</reference>
<evidence type="ECO:0000313" key="7">
    <source>
        <dbReference type="EMBL" id="CCD74412.1"/>
    </source>
</evidence>
<organism evidence="7 8">
    <name type="scientific">Caenorhabditis elegans</name>
    <dbReference type="NCBI Taxonomy" id="6239"/>
    <lineage>
        <taxon>Eukaryota</taxon>
        <taxon>Metazoa</taxon>
        <taxon>Ecdysozoa</taxon>
        <taxon>Nematoda</taxon>
        <taxon>Chromadorea</taxon>
        <taxon>Rhabditida</taxon>
        <taxon>Rhabditina</taxon>
        <taxon>Rhabditomorpha</taxon>
        <taxon>Rhabditoidea</taxon>
        <taxon>Rhabditidae</taxon>
        <taxon>Peloderinae</taxon>
        <taxon>Caenorhabditis</taxon>
    </lineage>
</organism>
<feature type="compositionally biased region" description="Acidic residues" evidence="5">
    <location>
        <begin position="475"/>
        <end position="484"/>
    </location>
</feature>
<dbReference type="GeneID" id="180831"/>
<feature type="compositionally biased region" description="Basic and acidic residues" evidence="5">
    <location>
        <begin position="413"/>
        <end position="429"/>
    </location>
</feature>
<dbReference type="AlphaFoldDB" id="Q23039"/>
<dbReference type="Bgee" id="WBGene00020673">
    <property type="expression patterns" value="Expressed in embryo and 3 other cell types or tissues"/>
</dbReference>